<evidence type="ECO:0000313" key="1">
    <source>
        <dbReference type="EMBL" id="QOX64872.1"/>
    </source>
</evidence>
<proteinExistence type="predicted"/>
<keyword evidence="2" id="KW-1185">Reference proteome</keyword>
<evidence type="ECO:0000313" key="2">
    <source>
        <dbReference type="Proteomes" id="UP000594014"/>
    </source>
</evidence>
<reference evidence="1" key="1">
    <citation type="submission" date="2019-08" db="EMBL/GenBank/DDBJ databases">
        <title>Genome sequence of Clostridiales bacterium MT110.</title>
        <authorList>
            <person name="Cao J."/>
        </authorList>
    </citation>
    <scope>NUCLEOTIDE SEQUENCE</scope>
    <source>
        <strain evidence="1">MT110</strain>
    </source>
</reference>
<accession>A0ACD1AEG9</accession>
<organism evidence="1 2">
    <name type="scientific">Anoxybacterium hadale</name>
    <dbReference type="NCBI Taxonomy" id="3408580"/>
    <lineage>
        <taxon>Bacteria</taxon>
        <taxon>Bacillati</taxon>
        <taxon>Bacillota</taxon>
        <taxon>Clostridia</taxon>
        <taxon>Peptostreptococcales</taxon>
        <taxon>Anaerovoracaceae</taxon>
        <taxon>Anoxybacterium</taxon>
    </lineage>
</organism>
<dbReference type="Proteomes" id="UP000594014">
    <property type="component" value="Chromosome"/>
</dbReference>
<dbReference type="EMBL" id="CP042469">
    <property type="protein sequence ID" value="QOX64872.1"/>
    <property type="molecule type" value="Genomic_DNA"/>
</dbReference>
<gene>
    <name evidence="1" type="ORF">FRZ06_16710</name>
</gene>
<protein>
    <submittedName>
        <fullName evidence="1">GntR family transcriptional regulator</fullName>
    </submittedName>
</protein>
<name>A0ACD1AEG9_9FIRM</name>
<sequence length="234" mass="27203">MGVTAMTKNTKTTLVDIIYDNIRKDITQGILIPGQKINIKELSERYGASLTPIKLALNRLISEKIIENYPRQGMKLKSVEAEEIAEIFDLRLMLDLCFTKEIITTVSYNEMMKEEFKRNVEEHMQSVSSLTSDSPVDVYLQNYDYDYKFHELLMKCSGNKKIVDVFHYINPFLYSNFIFRKQSKDRDIAGVKEHEAILNSILTEDEESLREALRVHNRNSKRTIGLILKVDKIL</sequence>